<keyword evidence="14" id="KW-1185">Reference proteome</keyword>
<reference evidence="13 14" key="1">
    <citation type="submission" date="2020-08" db="EMBL/GenBank/DDBJ databases">
        <title>Genomic Encyclopedia of Type Strains, Phase IV (KMG-IV): sequencing the most valuable type-strain genomes for metagenomic binning, comparative biology and taxonomic classification.</title>
        <authorList>
            <person name="Goeker M."/>
        </authorList>
    </citation>
    <scope>NUCLEOTIDE SEQUENCE [LARGE SCALE GENOMIC DNA]</scope>
    <source>
        <strain evidence="13 14">DSM 25799</strain>
    </source>
</reference>
<evidence type="ECO:0000256" key="5">
    <source>
        <dbReference type="ARBA" id="ARBA00022962"/>
    </source>
</evidence>
<organism evidence="13 14">
    <name type="scientific">Catenisphaera adipataccumulans</name>
    <dbReference type="NCBI Taxonomy" id="700500"/>
    <lineage>
        <taxon>Bacteria</taxon>
        <taxon>Bacillati</taxon>
        <taxon>Bacillota</taxon>
        <taxon>Erysipelotrichia</taxon>
        <taxon>Erysipelotrichales</taxon>
        <taxon>Erysipelotrichaceae</taxon>
        <taxon>Catenisphaera</taxon>
    </lineage>
</organism>
<dbReference type="HAMAP" id="MF_00278">
    <property type="entry name" value="HisH"/>
    <property type="match status" value="1"/>
</dbReference>
<feature type="active site" evidence="10 11">
    <location>
        <position position="186"/>
    </location>
</feature>
<dbReference type="Gene3D" id="3.40.50.880">
    <property type="match status" value="1"/>
</dbReference>
<feature type="active site" evidence="10 11">
    <location>
        <position position="184"/>
    </location>
</feature>
<keyword evidence="5 10" id="KW-0315">Glutamine amidotransferase</keyword>
<accession>A0A7W8CVE9</accession>
<dbReference type="InterPro" id="IPR017926">
    <property type="entry name" value="GATASE"/>
</dbReference>
<dbReference type="InterPro" id="IPR010139">
    <property type="entry name" value="Imidazole-glycPsynth_HisH"/>
</dbReference>
<dbReference type="GO" id="GO:0000107">
    <property type="term" value="F:imidazoleglycerol-phosphate synthase activity"/>
    <property type="evidence" value="ECO:0007669"/>
    <property type="project" value="UniProtKB-UniRule"/>
</dbReference>
<dbReference type="EC" id="3.5.1.2" evidence="10"/>
<proteinExistence type="inferred from homology"/>
<dbReference type="UniPathway" id="UPA00031">
    <property type="reaction ID" value="UER00010"/>
</dbReference>
<name>A0A7W8CVE9_9FIRM</name>
<dbReference type="GO" id="GO:0016829">
    <property type="term" value="F:lyase activity"/>
    <property type="evidence" value="ECO:0007669"/>
    <property type="project" value="UniProtKB-KW"/>
</dbReference>
<keyword evidence="4 10" id="KW-0378">Hydrolase</keyword>
<dbReference type="GO" id="GO:0004359">
    <property type="term" value="F:glutaminase activity"/>
    <property type="evidence" value="ECO:0007669"/>
    <property type="project" value="UniProtKB-EC"/>
</dbReference>
<keyword evidence="10" id="KW-0963">Cytoplasm</keyword>
<evidence type="ECO:0000256" key="11">
    <source>
        <dbReference type="PIRSR" id="PIRSR000495-1"/>
    </source>
</evidence>
<keyword evidence="7 10" id="KW-0456">Lyase</keyword>
<comment type="subunit">
    <text evidence="2 10">Heterodimer of HisH and HisF.</text>
</comment>
<keyword evidence="13" id="KW-0328">Glycosyltransferase</keyword>
<evidence type="ECO:0000256" key="8">
    <source>
        <dbReference type="ARBA" id="ARBA00047838"/>
    </source>
</evidence>
<evidence type="ECO:0000259" key="12">
    <source>
        <dbReference type="Pfam" id="PF00117"/>
    </source>
</evidence>
<evidence type="ECO:0000256" key="9">
    <source>
        <dbReference type="ARBA" id="ARBA00049534"/>
    </source>
</evidence>
<evidence type="ECO:0000256" key="3">
    <source>
        <dbReference type="ARBA" id="ARBA00022605"/>
    </source>
</evidence>
<dbReference type="Proteomes" id="UP000539953">
    <property type="component" value="Unassembled WGS sequence"/>
</dbReference>
<comment type="function">
    <text evidence="10">IGPS catalyzes the conversion of PRFAR and glutamine to IGP, AICAR and glutamate. The HisH subunit catalyzes the hydrolysis of glutamine to glutamate and ammonia as part of the synthesis of IGP and AICAR. The resulting ammonia molecule is channeled to the active site of HisF.</text>
</comment>
<dbReference type="InterPro" id="IPR029062">
    <property type="entry name" value="Class_I_gatase-like"/>
</dbReference>
<sequence>MIGVIDYGMGNLRSVENALRALGHDCVITGDPAQLAVCEKLILPGVGAFKDCMKNIHEAGLYEPIKKMVNEDKKPLLGICLGMQVMFESGEENGYTEGFGFLKGRIVKMEAEHLRIPHIGWNQLKQAEPNPIHQQLGHDPYVYFVHSYYAQEYDPAQLWGYCEYGPLKVPGMVAADHVLGCQFHPEKSGPDGLKILQYYVEEFG</sequence>
<dbReference type="NCBIfam" id="TIGR01855">
    <property type="entry name" value="IMP_synth_hisH"/>
    <property type="match status" value="1"/>
</dbReference>
<comment type="catalytic activity">
    <reaction evidence="9 10">
        <text>L-glutamine + H2O = L-glutamate + NH4(+)</text>
        <dbReference type="Rhea" id="RHEA:15889"/>
        <dbReference type="ChEBI" id="CHEBI:15377"/>
        <dbReference type="ChEBI" id="CHEBI:28938"/>
        <dbReference type="ChEBI" id="CHEBI:29985"/>
        <dbReference type="ChEBI" id="CHEBI:58359"/>
        <dbReference type="EC" id="3.5.1.2"/>
    </reaction>
</comment>
<dbReference type="CDD" id="cd01748">
    <property type="entry name" value="GATase1_IGP_Synthase"/>
    <property type="match status" value="1"/>
</dbReference>
<keyword evidence="13" id="KW-0808">Transferase</keyword>
<gene>
    <name evidence="10" type="primary">hisH</name>
    <name evidence="13" type="ORF">HNQ47_000334</name>
</gene>
<evidence type="ECO:0000256" key="1">
    <source>
        <dbReference type="ARBA" id="ARBA00005091"/>
    </source>
</evidence>
<dbReference type="GO" id="GO:0000105">
    <property type="term" value="P:L-histidine biosynthetic process"/>
    <property type="evidence" value="ECO:0007669"/>
    <property type="project" value="UniProtKB-UniRule"/>
</dbReference>
<evidence type="ECO:0000256" key="2">
    <source>
        <dbReference type="ARBA" id="ARBA00011152"/>
    </source>
</evidence>
<comment type="subcellular location">
    <subcellularLocation>
        <location evidence="10">Cytoplasm</location>
    </subcellularLocation>
</comment>
<comment type="catalytic activity">
    <reaction evidence="8 10">
        <text>5-[(5-phospho-1-deoxy-D-ribulos-1-ylimino)methylamino]-1-(5-phospho-beta-D-ribosyl)imidazole-4-carboxamide + L-glutamine = D-erythro-1-(imidazol-4-yl)glycerol 3-phosphate + 5-amino-1-(5-phospho-beta-D-ribosyl)imidazole-4-carboxamide + L-glutamate + H(+)</text>
        <dbReference type="Rhea" id="RHEA:24793"/>
        <dbReference type="ChEBI" id="CHEBI:15378"/>
        <dbReference type="ChEBI" id="CHEBI:29985"/>
        <dbReference type="ChEBI" id="CHEBI:58278"/>
        <dbReference type="ChEBI" id="CHEBI:58359"/>
        <dbReference type="ChEBI" id="CHEBI:58475"/>
        <dbReference type="ChEBI" id="CHEBI:58525"/>
        <dbReference type="EC" id="4.3.2.10"/>
    </reaction>
</comment>
<dbReference type="PROSITE" id="PS51273">
    <property type="entry name" value="GATASE_TYPE_1"/>
    <property type="match status" value="1"/>
</dbReference>
<dbReference type="SUPFAM" id="SSF52317">
    <property type="entry name" value="Class I glutamine amidotransferase-like"/>
    <property type="match status" value="1"/>
</dbReference>
<evidence type="ECO:0000313" key="14">
    <source>
        <dbReference type="Proteomes" id="UP000539953"/>
    </source>
</evidence>
<evidence type="ECO:0000256" key="6">
    <source>
        <dbReference type="ARBA" id="ARBA00023102"/>
    </source>
</evidence>
<keyword evidence="3 10" id="KW-0028">Amino-acid biosynthesis</keyword>
<keyword evidence="6 10" id="KW-0368">Histidine biosynthesis</keyword>
<evidence type="ECO:0000256" key="7">
    <source>
        <dbReference type="ARBA" id="ARBA00023239"/>
    </source>
</evidence>
<dbReference type="AlphaFoldDB" id="A0A7W8CVE9"/>
<dbReference type="RefSeq" id="WP_183326899.1">
    <property type="nucleotide sequence ID" value="NZ_JACHHK010000001.1"/>
</dbReference>
<dbReference type="EC" id="4.3.2.10" evidence="10"/>
<dbReference type="GO" id="GO:0005737">
    <property type="term" value="C:cytoplasm"/>
    <property type="evidence" value="ECO:0007669"/>
    <property type="project" value="UniProtKB-SubCell"/>
</dbReference>
<feature type="active site" description="Nucleophile" evidence="10 11">
    <location>
        <position position="80"/>
    </location>
</feature>
<dbReference type="PIRSF" id="PIRSF000495">
    <property type="entry name" value="Amidotransf_hisH"/>
    <property type="match status" value="1"/>
</dbReference>
<evidence type="ECO:0000256" key="4">
    <source>
        <dbReference type="ARBA" id="ARBA00022801"/>
    </source>
</evidence>
<feature type="domain" description="Glutamine amidotransferase" evidence="12">
    <location>
        <begin position="4"/>
        <end position="196"/>
    </location>
</feature>
<evidence type="ECO:0000256" key="10">
    <source>
        <dbReference type="HAMAP-Rule" id="MF_00278"/>
    </source>
</evidence>
<dbReference type="PANTHER" id="PTHR42701">
    <property type="entry name" value="IMIDAZOLE GLYCEROL PHOSPHATE SYNTHASE SUBUNIT HISH"/>
    <property type="match status" value="1"/>
</dbReference>
<protein>
    <recommendedName>
        <fullName evidence="10">Imidazole glycerol phosphate synthase subunit HisH</fullName>
        <ecNumber evidence="10">4.3.2.10</ecNumber>
    </recommendedName>
    <alternativeName>
        <fullName evidence="10">IGP synthase glutaminase subunit</fullName>
        <ecNumber evidence="10">3.5.1.2</ecNumber>
    </alternativeName>
    <alternativeName>
        <fullName evidence="10">IGP synthase subunit HisH</fullName>
    </alternativeName>
    <alternativeName>
        <fullName evidence="10">ImGP synthase subunit HisH</fullName>
        <shortName evidence="10">IGPS subunit HisH</shortName>
    </alternativeName>
</protein>
<comment type="pathway">
    <text evidence="1 10">Amino-acid biosynthesis; L-histidine biosynthesis; L-histidine from 5-phospho-alpha-D-ribose 1-diphosphate: step 5/9.</text>
</comment>
<dbReference type="EMBL" id="JACHHK010000001">
    <property type="protein sequence ID" value="MBB5182331.1"/>
    <property type="molecule type" value="Genomic_DNA"/>
</dbReference>
<evidence type="ECO:0000313" key="13">
    <source>
        <dbReference type="EMBL" id="MBB5182331.1"/>
    </source>
</evidence>
<comment type="caution">
    <text evidence="13">The sequence shown here is derived from an EMBL/GenBank/DDBJ whole genome shotgun (WGS) entry which is preliminary data.</text>
</comment>
<dbReference type="Pfam" id="PF00117">
    <property type="entry name" value="GATase"/>
    <property type="match status" value="1"/>
</dbReference>
<dbReference type="PANTHER" id="PTHR42701:SF1">
    <property type="entry name" value="IMIDAZOLE GLYCEROL PHOSPHATE SYNTHASE SUBUNIT HISH"/>
    <property type="match status" value="1"/>
</dbReference>